<feature type="compositionally biased region" description="Polar residues" evidence="1">
    <location>
        <begin position="1027"/>
        <end position="1044"/>
    </location>
</feature>
<evidence type="ECO:0000313" key="2">
    <source>
        <dbReference type="Proteomes" id="UP000095280"/>
    </source>
</evidence>
<protein>
    <submittedName>
        <fullName evidence="3">Protein kinase domain-containing protein</fullName>
    </submittedName>
</protein>
<feature type="region of interest" description="Disordered" evidence="1">
    <location>
        <begin position="473"/>
        <end position="502"/>
    </location>
</feature>
<organism evidence="2 3">
    <name type="scientific">Macrostomum lignano</name>
    <dbReference type="NCBI Taxonomy" id="282301"/>
    <lineage>
        <taxon>Eukaryota</taxon>
        <taxon>Metazoa</taxon>
        <taxon>Spiralia</taxon>
        <taxon>Lophotrochozoa</taxon>
        <taxon>Platyhelminthes</taxon>
        <taxon>Rhabditophora</taxon>
        <taxon>Macrostomorpha</taxon>
        <taxon>Macrostomida</taxon>
        <taxon>Macrostomidae</taxon>
        <taxon>Macrostomum</taxon>
    </lineage>
</organism>
<sequence length="1162" mass="125379">VPPTSAELLGAVPSRCVIVLVVCAELHAIVEGHAVSNARVAGGEPRDAQPELVGLAGHGEAGVVGPELRAIPQPHSHAKCSTRRPGQRVHSSQTCSCQAQLNAEQLTATGGQRYQKVHQYRHDRTALHSPSQWFVQDSLTHDALGLLSTVSRDEDQQLVSEQVLGSLCSALQHIAGLVDGGDEEVADLTARPAAAISFNLTPSCVVSVASYPMSSLGPRRRRQLRRLKSPRTPDAAAALGLVPSLMLDRRLTVIGVDAGVAAFTGDRMECSVLLNSELLVVAPMAMAAADPNRLGAASLEVLWPTFKSVTDGDCRCRNCCCCCARKPNRLYFSISRVCIKKVNNIVVQHFGSVVSPHEVQVVVVGHVPVSRQSVLNLRQQQAEVCGIRQPVLLAMVHRQRHPDVVQIVLRRRGLAVPAHILSLAVVVLLKSLVLHSLRVVHQIHGRGASRRVADVHGQAGHKFSVTEEVDGIGEAGGQRSDQPDGALDVADGGNWGEQSGRSHQRVEGVAAHVAKPDVVAGLAESVGQRLVGQVGHPGEAAVQQAVHQQNRSWMPLNGWHDSLNSQNVTVSCCDIVAFHFEAFVADYLHGKHIGSQSVVCPSSCSPSSRITHLFNSLEHLRIDVLRRRPFVTAAARKPGRCRASASSTMPRKRPLHCTARRSKGLKFGRQRHQLEIQQHMACPAASLINTNAASVVSAESSDAPERFVHTEFESLGGLLLQQNFGQNDEYDDEEDYYSGSCTSETVEEMCIPTVGAPVKDVNQPAAAESAPAPVKDVNQPAAAGSAPAPQLGLHQHRSRTSNQPAAAESAPAPVKDVNQPAAAGFAPASVMKDVKQPAAELAAPVKYFQSFTGDKADRAKQFQDVSKYLDHSSKMAYGSARSVMPQTGHTEKTDNKQLATLVKTENRQLSMGLPGKVEGQLTQAIQKSTIKISSKQLPRPKFDQKVPVKIAKKLSSLKLAPLQETAKPQSEQKSLKSVRKLYSTKSASGEGEPQHGKSAARVRIQETADSTVESGENSLLEFWNPPDGSTTVGNDDLTTASDGRSSGVSALLKSRYLALGMTKYQRLRKLRRSRNFGNEPKETQSHQVFLALTSPEVTEMFAYHAPTIGKIARFTGCRIRLMRAVLNRKTNGSGTWARFAQVEIEGARRASATVRRRVSAVF</sequence>
<dbReference type="WBParaSite" id="maker-uti_cns_0008012-snap-gene-0.4-mRNA-1">
    <property type="protein sequence ID" value="maker-uti_cns_0008012-snap-gene-0.4-mRNA-1"/>
    <property type="gene ID" value="maker-uti_cns_0008012-snap-gene-0.4"/>
</dbReference>
<name>A0A1I8HV63_9PLAT</name>
<feature type="region of interest" description="Disordered" evidence="1">
    <location>
        <begin position="962"/>
        <end position="1002"/>
    </location>
</feature>
<dbReference type="Proteomes" id="UP000095280">
    <property type="component" value="Unplaced"/>
</dbReference>
<keyword evidence="2" id="KW-1185">Reference proteome</keyword>
<feature type="region of interest" description="Disordered" evidence="1">
    <location>
        <begin position="1022"/>
        <end position="1044"/>
    </location>
</feature>
<evidence type="ECO:0000313" key="3">
    <source>
        <dbReference type="WBParaSite" id="maker-uti_cns_0008012-snap-gene-0.4-mRNA-1"/>
    </source>
</evidence>
<feature type="compositionally biased region" description="Low complexity" evidence="1">
    <location>
        <begin position="780"/>
        <end position="789"/>
    </location>
</feature>
<dbReference type="AlphaFoldDB" id="A0A1I8HV63"/>
<proteinExistence type="predicted"/>
<accession>A0A1I8HV63</accession>
<evidence type="ECO:0000256" key="1">
    <source>
        <dbReference type="SAM" id="MobiDB-lite"/>
    </source>
</evidence>
<feature type="region of interest" description="Disordered" evidence="1">
    <location>
        <begin position="762"/>
        <end position="814"/>
    </location>
</feature>
<reference evidence="3" key="1">
    <citation type="submission" date="2016-11" db="UniProtKB">
        <authorList>
            <consortium name="WormBaseParasite"/>
        </authorList>
    </citation>
    <scope>IDENTIFICATION</scope>
</reference>